<reference evidence="1" key="1">
    <citation type="submission" date="2016-10" db="EMBL/GenBank/DDBJ databases">
        <title>Sequence of Gallionella enrichment culture.</title>
        <authorList>
            <person name="Poehlein A."/>
            <person name="Muehling M."/>
            <person name="Daniel R."/>
        </authorList>
    </citation>
    <scope>NUCLEOTIDE SEQUENCE</scope>
</reference>
<name>A0A1J5PZE6_9ZZZZ</name>
<gene>
    <name evidence="1" type="ORF">GALL_494140</name>
</gene>
<sequence>MRLTDSLSFLHPCCQALVTPQGVVLVPGGRKPVLMRQCGQLPASLEDQFCAAVAVLLQMLDEAGLHGLHGRRVQLVASDCWARAAVLSLPAKEGKDEEMDALLQQHYRNTYGDLMHGWRWCWSRHAGRLTGLAWPQDALTALVSGLARRQCWLVSAKSSGVEVASQLASGLAECWLVILAQPCITLMRQHDGELQDWFVVSGNEEIGTGLPVQLARVAARRGDACRSVLVIDFNVDTNTTGLCQNLRDAGWAARVCAGHELSGSMTWRLQQMRAVRTLA</sequence>
<dbReference type="EMBL" id="MLJW01004981">
    <property type="protein sequence ID" value="OIQ68989.1"/>
    <property type="molecule type" value="Genomic_DNA"/>
</dbReference>
<accession>A0A1J5PZE6</accession>
<dbReference type="AlphaFoldDB" id="A0A1J5PZE6"/>
<evidence type="ECO:0000313" key="1">
    <source>
        <dbReference type="EMBL" id="OIQ68989.1"/>
    </source>
</evidence>
<comment type="caution">
    <text evidence="1">The sequence shown here is derived from an EMBL/GenBank/DDBJ whole genome shotgun (WGS) entry which is preliminary data.</text>
</comment>
<protein>
    <submittedName>
        <fullName evidence="1">Uncharacterized protein</fullName>
    </submittedName>
</protein>
<organism evidence="1">
    <name type="scientific">mine drainage metagenome</name>
    <dbReference type="NCBI Taxonomy" id="410659"/>
    <lineage>
        <taxon>unclassified sequences</taxon>
        <taxon>metagenomes</taxon>
        <taxon>ecological metagenomes</taxon>
    </lineage>
</organism>
<proteinExistence type="predicted"/>